<evidence type="ECO:0000313" key="3">
    <source>
        <dbReference type="EMBL" id="EKM57661.1"/>
    </source>
</evidence>
<dbReference type="AlphaFoldDB" id="K5V4V3"/>
<protein>
    <recommendedName>
        <fullName evidence="2">DUF6533 domain-containing protein</fullName>
    </recommendedName>
</protein>
<sequence length="349" mass="39028">MSAQLDPALVHAYSQSVVEGYISIAATCKYTLHYSLCASQGIYLAGLFVYEFLITFVDEIKIIWKRPVTASTLLLGSVRWCTLLSDILQTVQVASSTANTAFFSALRVFTIWNKSYVWSLLVFALSLVPFITNMISLITQKYGSVVEPLFGLVCITEFPFSAKTASICTSRRLTQSMFFVVYTTRGSLILADAIVLTLTWIRTFRHWRNARRVNVGVSLTTCLLRDGTIYFIALLATNVTQLLTYNVTNLSLVGPFLVNFPPVLINRFMINLKMIDSEVPGDSTCVTDQQQGQSTVQFRQSTNRLGNIGGTLQSGWDDDDEFETWDQEPEDIINAEVKESEHHENSVGA</sequence>
<evidence type="ECO:0000313" key="4">
    <source>
        <dbReference type="Proteomes" id="UP000008370"/>
    </source>
</evidence>
<dbReference type="HOGENOM" id="CLU_053360_2_0_1"/>
<dbReference type="KEGG" id="pco:PHACADRAFT_206542"/>
<keyword evidence="1" id="KW-0472">Membrane</keyword>
<evidence type="ECO:0000256" key="1">
    <source>
        <dbReference type="SAM" id="Phobius"/>
    </source>
</evidence>
<dbReference type="GeneID" id="18912515"/>
<feature type="transmembrane region" description="Helical" evidence="1">
    <location>
        <begin position="213"/>
        <end position="236"/>
    </location>
</feature>
<feature type="transmembrane region" description="Helical" evidence="1">
    <location>
        <begin position="40"/>
        <end position="57"/>
    </location>
</feature>
<dbReference type="Proteomes" id="UP000008370">
    <property type="component" value="Unassembled WGS sequence"/>
</dbReference>
<feature type="transmembrane region" description="Helical" evidence="1">
    <location>
        <begin position="242"/>
        <end position="265"/>
    </location>
</feature>
<dbReference type="Pfam" id="PF20151">
    <property type="entry name" value="DUF6533"/>
    <property type="match status" value="1"/>
</dbReference>
<organism evidence="3 4">
    <name type="scientific">Phanerochaete carnosa (strain HHB-10118-sp)</name>
    <name type="common">White-rot fungus</name>
    <name type="synonym">Peniophora carnosa</name>
    <dbReference type="NCBI Taxonomy" id="650164"/>
    <lineage>
        <taxon>Eukaryota</taxon>
        <taxon>Fungi</taxon>
        <taxon>Dikarya</taxon>
        <taxon>Basidiomycota</taxon>
        <taxon>Agaricomycotina</taxon>
        <taxon>Agaricomycetes</taxon>
        <taxon>Polyporales</taxon>
        <taxon>Phanerochaetaceae</taxon>
        <taxon>Phanerochaete</taxon>
    </lineage>
</organism>
<dbReference type="InterPro" id="IPR045340">
    <property type="entry name" value="DUF6533"/>
</dbReference>
<dbReference type="EMBL" id="JH930470">
    <property type="protein sequence ID" value="EKM57661.1"/>
    <property type="molecule type" value="Genomic_DNA"/>
</dbReference>
<keyword evidence="1" id="KW-0812">Transmembrane</keyword>
<dbReference type="OrthoDB" id="2756573at2759"/>
<feature type="transmembrane region" description="Helical" evidence="1">
    <location>
        <begin position="179"/>
        <end position="201"/>
    </location>
</feature>
<keyword evidence="4" id="KW-1185">Reference proteome</keyword>
<proteinExistence type="predicted"/>
<feature type="domain" description="DUF6533" evidence="2">
    <location>
        <begin position="47"/>
        <end position="84"/>
    </location>
</feature>
<gene>
    <name evidence="3" type="ORF">PHACADRAFT_206542</name>
</gene>
<evidence type="ECO:0000259" key="2">
    <source>
        <dbReference type="Pfam" id="PF20151"/>
    </source>
</evidence>
<keyword evidence="1" id="KW-1133">Transmembrane helix</keyword>
<feature type="transmembrane region" description="Helical" evidence="1">
    <location>
        <begin position="116"/>
        <end position="138"/>
    </location>
</feature>
<reference evidence="3 4" key="1">
    <citation type="journal article" date="2012" name="BMC Genomics">
        <title>Comparative genomics of the white-rot fungi, Phanerochaete carnosa and P. chrysosporium, to elucidate the genetic basis of the distinct wood types they colonize.</title>
        <authorList>
            <person name="Suzuki H."/>
            <person name="MacDonald J."/>
            <person name="Syed K."/>
            <person name="Salamov A."/>
            <person name="Hori C."/>
            <person name="Aerts A."/>
            <person name="Henrissat B."/>
            <person name="Wiebenga A."/>
            <person name="vanKuyk P.A."/>
            <person name="Barry K."/>
            <person name="Lindquist E."/>
            <person name="LaButti K."/>
            <person name="Lapidus A."/>
            <person name="Lucas S."/>
            <person name="Coutinho P."/>
            <person name="Gong Y."/>
            <person name="Samejima M."/>
            <person name="Mahadevan R."/>
            <person name="Abou-Zaid M."/>
            <person name="de Vries R.P."/>
            <person name="Igarashi K."/>
            <person name="Yadav J.S."/>
            <person name="Grigoriev I.V."/>
            <person name="Master E.R."/>
        </authorList>
    </citation>
    <scope>NUCLEOTIDE SEQUENCE [LARGE SCALE GENOMIC DNA]</scope>
    <source>
        <strain evidence="3 4">HHB-10118-sp</strain>
    </source>
</reference>
<dbReference type="InParanoid" id="K5V4V3"/>
<name>K5V4V3_PHACS</name>
<dbReference type="RefSeq" id="XP_007393009.1">
    <property type="nucleotide sequence ID" value="XM_007392947.1"/>
</dbReference>
<accession>K5V4V3</accession>